<dbReference type="InterPro" id="IPR000782">
    <property type="entry name" value="FAS1_domain"/>
</dbReference>
<proteinExistence type="predicted"/>
<evidence type="ECO:0000313" key="3">
    <source>
        <dbReference type="EMBL" id="MCU7552413.1"/>
    </source>
</evidence>
<feature type="domain" description="FAS1" evidence="2">
    <location>
        <begin position="32"/>
        <end position="157"/>
    </location>
</feature>
<evidence type="ECO:0000259" key="2">
    <source>
        <dbReference type="PROSITE" id="PS50213"/>
    </source>
</evidence>
<protein>
    <submittedName>
        <fullName evidence="3">Fasciclin domain-containing protein</fullName>
    </submittedName>
</protein>
<dbReference type="InterPro" id="IPR036378">
    <property type="entry name" value="FAS1_dom_sf"/>
</dbReference>
<feature type="chain" id="PRO_5040942765" evidence="1">
    <location>
        <begin position="24"/>
        <end position="157"/>
    </location>
</feature>
<keyword evidence="1" id="KW-0732">Signal</keyword>
<reference evidence="3" key="2">
    <citation type="submission" date="2023-04" db="EMBL/GenBank/DDBJ databases">
        <title>Paracnuella aquatica gen. nov., sp. nov., a member of the family Chitinophagaceae isolated from a hot spring.</title>
        <authorList>
            <person name="Wang C."/>
        </authorList>
    </citation>
    <scope>NUCLEOTIDE SEQUENCE</scope>
    <source>
        <strain evidence="3">LB-8</strain>
    </source>
</reference>
<reference evidence="3" key="1">
    <citation type="submission" date="2022-09" db="EMBL/GenBank/DDBJ databases">
        <authorList>
            <person name="Yuan C."/>
            <person name="Ke Z."/>
        </authorList>
    </citation>
    <scope>NUCLEOTIDE SEQUENCE</scope>
    <source>
        <strain evidence="3">LB-8</strain>
    </source>
</reference>
<organism evidence="3 4">
    <name type="scientific">Paraflavisolibacter caeni</name>
    <dbReference type="NCBI Taxonomy" id="2982496"/>
    <lineage>
        <taxon>Bacteria</taxon>
        <taxon>Pseudomonadati</taxon>
        <taxon>Bacteroidota</taxon>
        <taxon>Chitinophagia</taxon>
        <taxon>Chitinophagales</taxon>
        <taxon>Chitinophagaceae</taxon>
        <taxon>Paraflavisolibacter</taxon>
    </lineage>
</organism>
<dbReference type="AlphaFoldDB" id="A0A9X3BK84"/>
<dbReference type="Pfam" id="PF02469">
    <property type="entry name" value="Fasciclin"/>
    <property type="match status" value="1"/>
</dbReference>
<accession>A0A9X3BK84</accession>
<gene>
    <name evidence="3" type="ORF">OCK74_25055</name>
</gene>
<keyword evidence="4" id="KW-1185">Reference proteome</keyword>
<comment type="caution">
    <text evidence="3">The sequence shown here is derived from an EMBL/GenBank/DDBJ whole genome shotgun (WGS) entry which is preliminary data.</text>
</comment>
<sequence>MKKLSIYVLLVSLLLSVASIRCSTGTSLLKAGSPLLSALSGVPNLSTFTNLLQTPGLDKLIGGAMKKPFTLLAPTNDALSNLGSSAMSNLTNPSNISQLANLIKDHIIPGKLDAASLMQTGLKAASGKALDLGSAKLGDLIGGEKFNIFPVDKLLGQ</sequence>
<dbReference type="Gene3D" id="2.30.180.10">
    <property type="entry name" value="FAS1 domain"/>
    <property type="match status" value="1"/>
</dbReference>
<feature type="signal peptide" evidence="1">
    <location>
        <begin position="1"/>
        <end position="23"/>
    </location>
</feature>
<dbReference type="Proteomes" id="UP001155483">
    <property type="component" value="Unassembled WGS sequence"/>
</dbReference>
<name>A0A9X3BK84_9BACT</name>
<evidence type="ECO:0000256" key="1">
    <source>
        <dbReference type="SAM" id="SignalP"/>
    </source>
</evidence>
<dbReference type="RefSeq" id="WP_279299850.1">
    <property type="nucleotide sequence ID" value="NZ_JAOTIF010000033.1"/>
</dbReference>
<dbReference type="EMBL" id="JAOTIF010000033">
    <property type="protein sequence ID" value="MCU7552413.1"/>
    <property type="molecule type" value="Genomic_DNA"/>
</dbReference>
<dbReference type="SUPFAM" id="SSF82153">
    <property type="entry name" value="FAS1 domain"/>
    <property type="match status" value="1"/>
</dbReference>
<dbReference type="PROSITE" id="PS50213">
    <property type="entry name" value="FAS1"/>
    <property type="match status" value="1"/>
</dbReference>
<evidence type="ECO:0000313" key="4">
    <source>
        <dbReference type="Proteomes" id="UP001155483"/>
    </source>
</evidence>